<sequence>MAIAIFFRVLMDFRNWDPGNRWGSGDDDRIGHLYSSRIKGIRKIHGDAEGKDQLNLKEGFKGKEKIGFTGYWAKTRDSYLIWLRDLRLRSSMSIDVMDQVLPECWFEDMRRNLTIAEWNGFFNMFPFGTLGSLGAF</sequence>
<reference evidence="1" key="1">
    <citation type="submission" date="2019-12" db="EMBL/GenBank/DDBJ databases">
        <title>Genome sequencing and annotation of Brassica cretica.</title>
        <authorList>
            <person name="Studholme D.J."/>
            <person name="Sarris P.F."/>
        </authorList>
    </citation>
    <scope>NUCLEOTIDE SEQUENCE</scope>
    <source>
        <strain evidence="1">PFS-001/15</strain>
        <tissue evidence="1">Leaf</tissue>
    </source>
</reference>
<evidence type="ECO:0000313" key="1">
    <source>
        <dbReference type="EMBL" id="KAF2596731.1"/>
    </source>
</evidence>
<accession>A0A8S9KSI9</accession>
<protein>
    <submittedName>
        <fullName evidence="1">Uncharacterized protein</fullName>
    </submittedName>
</protein>
<proteinExistence type="predicted"/>
<organism evidence="1 2">
    <name type="scientific">Brassica cretica</name>
    <name type="common">Mustard</name>
    <dbReference type="NCBI Taxonomy" id="69181"/>
    <lineage>
        <taxon>Eukaryota</taxon>
        <taxon>Viridiplantae</taxon>
        <taxon>Streptophyta</taxon>
        <taxon>Embryophyta</taxon>
        <taxon>Tracheophyta</taxon>
        <taxon>Spermatophyta</taxon>
        <taxon>Magnoliopsida</taxon>
        <taxon>eudicotyledons</taxon>
        <taxon>Gunneridae</taxon>
        <taxon>Pentapetalae</taxon>
        <taxon>rosids</taxon>
        <taxon>malvids</taxon>
        <taxon>Brassicales</taxon>
        <taxon>Brassicaceae</taxon>
        <taxon>Brassiceae</taxon>
        <taxon>Brassica</taxon>
    </lineage>
</organism>
<name>A0A8S9KSI9_BRACR</name>
<gene>
    <name evidence="1" type="ORF">F2Q68_00008476</name>
</gene>
<evidence type="ECO:0000313" key="2">
    <source>
        <dbReference type="Proteomes" id="UP000712281"/>
    </source>
</evidence>
<dbReference type="EMBL" id="QGKW02000717">
    <property type="protein sequence ID" value="KAF2596731.1"/>
    <property type="molecule type" value="Genomic_DNA"/>
</dbReference>
<dbReference type="Proteomes" id="UP000712281">
    <property type="component" value="Unassembled WGS sequence"/>
</dbReference>
<dbReference type="AlphaFoldDB" id="A0A8S9KSI9"/>
<comment type="caution">
    <text evidence="1">The sequence shown here is derived from an EMBL/GenBank/DDBJ whole genome shotgun (WGS) entry which is preliminary data.</text>
</comment>